<proteinExistence type="predicted"/>
<evidence type="ECO:0000256" key="5">
    <source>
        <dbReference type="ARBA" id="ARBA00022801"/>
    </source>
</evidence>
<organism evidence="6 7">
    <name type="scientific">Williamwhitmania taraxaci</name>
    <dbReference type="NCBI Taxonomy" id="1640674"/>
    <lineage>
        <taxon>Bacteria</taxon>
        <taxon>Pseudomonadati</taxon>
        <taxon>Bacteroidota</taxon>
        <taxon>Bacteroidia</taxon>
        <taxon>Bacteroidales</taxon>
        <taxon>Williamwhitmaniaceae</taxon>
        <taxon>Williamwhitmania</taxon>
    </lineage>
</organism>
<dbReference type="PANTHER" id="PTHR34139">
    <property type="entry name" value="UPF0331 PROTEIN MJ0127"/>
    <property type="match status" value="1"/>
</dbReference>
<evidence type="ECO:0000256" key="3">
    <source>
        <dbReference type="ARBA" id="ARBA00022722"/>
    </source>
</evidence>
<gene>
    <name evidence="6" type="ORF">SAMN05216323_106621</name>
</gene>
<dbReference type="GO" id="GO:0016787">
    <property type="term" value="F:hydrolase activity"/>
    <property type="evidence" value="ECO:0007669"/>
    <property type="project" value="UniProtKB-KW"/>
</dbReference>
<accession>A0A1G6QVW9</accession>
<evidence type="ECO:0000256" key="1">
    <source>
        <dbReference type="ARBA" id="ARBA00022553"/>
    </source>
</evidence>
<keyword evidence="3" id="KW-0540">Nuclease</keyword>
<reference evidence="6 7" key="1">
    <citation type="submission" date="2016-09" db="EMBL/GenBank/DDBJ databases">
        <authorList>
            <person name="Capua I."/>
            <person name="De Benedictis P."/>
            <person name="Joannis T."/>
            <person name="Lombin L.H."/>
            <person name="Cattoli G."/>
        </authorList>
    </citation>
    <scope>NUCLEOTIDE SEQUENCE [LARGE SCALE GENOMIC DNA]</scope>
    <source>
        <strain evidence="6 7">A7P-90m</strain>
    </source>
</reference>
<evidence type="ECO:0000256" key="4">
    <source>
        <dbReference type="ARBA" id="ARBA00022741"/>
    </source>
</evidence>
<dbReference type="Pfam" id="PF01934">
    <property type="entry name" value="HepT-like"/>
    <property type="match status" value="1"/>
</dbReference>
<keyword evidence="5" id="KW-0378">Hydrolase</keyword>
<keyword evidence="2" id="KW-1277">Toxin-antitoxin system</keyword>
<evidence type="ECO:0000313" key="7">
    <source>
        <dbReference type="Proteomes" id="UP000199452"/>
    </source>
</evidence>
<evidence type="ECO:0000313" key="6">
    <source>
        <dbReference type="EMBL" id="SDC96411.1"/>
    </source>
</evidence>
<dbReference type="InterPro" id="IPR008201">
    <property type="entry name" value="HepT-like"/>
</dbReference>
<dbReference type="EMBL" id="FMYP01000066">
    <property type="protein sequence ID" value="SDC96411.1"/>
    <property type="molecule type" value="Genomic_DNA"/>
</dbReference>
<dbReference type="PANTHER" id="PTHR34139:SF1">
    <property type="entry name" value="RNASE MJ1380-RELATED"/>
    <property type="match status" value="1"/>
</dbReference>
<dbReference type="GO" id="GO:0000166">
    <property type="term" value="F:nucleotide binding"/>
    <property type="evidence" value="ECO:0007669"/>
    <property type="project" value="UniProtKB-KW"/>
</dbReference>
<dbReference type="GO" id="GO:0004540">
    <property type="term" value="F:RNA nuclease activity"/>
    <property type="evidence" value="ECO:0007669"/>
    <property type="project" value="InterPro"/>
</dbReference>
<dbReference type="STRING" id="1640674.SAMN05216323_106621"/>
<dbReference type="AlphaFoldDB" id="A0A1G6QVW9"/>
<dbReference type="InterPro" id="IPR051813">
    <property type="entry name" value="HepT_RNase_toxin"/>
</dbReference>
<evidence type="ECO:0000256" key="2">
    <source>
        <dbReference type="ARBA" id="ARBA00022649"/>
    </source>
</evidence>
<dbReference type="RefSeq" id="WP_092440192.1">
    <property type="nucleotide sequence ID" value="NZ_FMYP01000066.1"/>
</dbReference>
<dbReference type="OrthoDB" id="955324at2"/>
<keyword evidence="4" id="KW-0547">Nucleotide-binding</keyword>
<protein>
    <submittedName>
        <fullName evidence="6">Uncharacterized conserved protein, contains HEPN domain</fullName>
    </submittedName>
</protein>
<name>A0A1G6QVW9_9BACT</name>
<keyword evidence="7" id="KW-1185">Reference proteome</keyword>
<sequence>MLKDDSVYIDHILECISKIKHYCNSVDLQEFNKNTMLQDAVIRNIEIIGEASKKISATFRNNNKHVPWREIAGMRDKLIHDYFGVDIDVV</sequence>
<dbReference type="GO" id="GO:0110001">
    <property type="term" value="C:toxin-antitoxin complex"/>
    <property type="evidence" value="ECO:0007669"/>
    <property type="project" value="InterPro"/>
</dbReference>
<keyword evidence="1" id="KW-0597">Phosphoprotein</keyword>
<dbReference type="Proteomes" id="UP000199452">
    <property type="component" value="Unassembled WGS sequence"/>
</dbReference>